<dbReference type="PANTHER" id="PTHR33737:SF19">
    <property type="entry name" value="BNAA10G12980D PROTEIN"/>
    <property type="match status" value="1"/>
</dbReference>
<gene>
    <name evidence="1" type="ORF">MIMGU_mgv1a017462mg</name>
</gene>
<keyword evidence="2" id="KW-1185">Reference proteome</keyword>
<dbReference type="Proteomes" id="UP000030748">
    <property type="component" value="Unassembled WGS sequence"/>
</dbReference>
<sequence length="73" mass="8169">MLHCNCLPDSNELGVGLNERSSLLVPPQNAVPFSDEWLAAIEAAGEVIKHLLEMYLSLYCCRFCLILSVQYLI</sequence>
<protein>
    <submittedName>
        <fullName evidence="1">Uncharacterized protein</fullName>
    </submittedName>
</protein>
<dbReference type="PANTHER" id="PTHR33737">
    <property type="entry name" value="OS05G0121800 PROTEIN"/>
    <property type="match status" value="1"/>
</dbReference>
<reference evidence="1 2" key="1">
    <citation type="journal article" date="2013" name="Proc. Natl. Acad. Sci. U.S.A.">
        <title>Fine-scale variation in meiotic recombination in Mimulus inferred from population shotgun sequencing.</title>
        <authorList>
            <person name="Hellsten U."/>
            <person name="Wright K.M."/>
            <person name="Jenkins J."/>
            <person name="Shu S."/>
            <person name="Yuan Y."/>
            <person name="Wessler S.R."/>
            <person name="Schmutz J."/>
            <person name="Willis J.H."/>
            <person name="Rokhsar D.S."/>
        </authorList>
    </citation>
    <scope>NUCLEOTIDE SEQUENCE [LARGE SCALE GENOMIC DNA]</scope>
    <source>
        <strain evidence="2">cv. DUN x IM62</strain>
    </source>
</reference>
<proteinExistence type="predicted"/>
<accession>A0A022R871</accession>
<dbReference type="eggNOG" id="ENOG502RDVU">
    <property type="taxonomic scope" value="Eukaryota"/>
</dbReference>
<name>A0A022R871_ERYGU</name>
<organism evidence="1 2">
    <name type="scientific">Erythranthe guttata</name>
    <name type="common">Yellow monkey flower</name>
    <name type="synonym">Mimulus guttatus</name>
    <dbReference type="NCBI Taxonomy" id="4155"/>
    <lineage>
        <taxon>Eukaryota</taxon>
        <taxon>Viridiplantae</taxon>
        <taxon>Streptophyta</taxon>
        <taxon>Embryophyta</taxon>
        <taxon>Tracheophyta</taxon>
        <taxon>Spermatophyta</taxon>
        <taxon>Magnoliopsida</taxon>
        <taxon>eudicotyledons</taxon>
        <taxon>Gunneridae</taxon>
        <taxon>Pentapetalae</taxon>
        <taxon>asterids</taxon>
        <taxon>lamiids</taxon>
        <taxon>Lamiales</taxon>
        <taxon>Phrymaceae</taxon>
        <taxon>Erythranthe</taxon>
    </lineage>
</organism>
<dbReference type="GO" id="GO:0008017">
    <property type="term" value="F:microtubule binding"/>
    <property type="evidence" value="ECO:0007669"/>
    <property type="project" value="InterPro"/>
</dbReference>
<dbReference type="InterPro" id="IPR045882">
    <property type="entry name" value="GPT1/2"/>
</dbReference>
<dbReference type="AlphaFoldDB" id="A0A022R871"/>
<evidence type="ECO:0000313" key="2">
    <source>
        <dbReference type="Proteomes" id="UP000030748"/>
    </source>
</evidence>
<evidence type="ECO:0000313" key="1">
    <source>
        <dbReference type="EMBL" id="EYU36219.1"/>
    </source>
</evidence>
<dbReference type="EMBL" id="KI630592">
    <property type="protein sequence ID" value="EYU36219.1"/>
    <property type="molecule type" value="Genomic_DNA"/>
</dbReference>